<proteinExistence type="predicted"/>
<evidence type="ECO:0000313" key="2">
    <source>
        <dbReference type="Proteomes" id="UP001199106"/>
    </source>
</evidence>
<gene>
    <name evidence="1" type="ORF">G6011_00704</name>
</gene>
<reference evidence="1" key="1">
    <citation type="submission" date="2021-07" db="EMBL/GenBank/DDBJ databases">
        <title>Genome Resource of American Ginseng Black Spot Pathogen Alternaria panax.</title>
        <authorList>
            <person name="Qiu C."/>
            <person name="Wang W."/>
            <person name="Liu Z."/>
        </authorList>
    </citation>
    <scope>NUCLEOTIDE SEQUENCE</scope>
    <source>
        <strain evidence="1">BNCC115425</strain>
    </source>
</reference>
<dbReference type="EMBL" id="JAANER010000001">
    <property type="protein sequence ID" value="KAG9195583.1"/>
    <property type="molecule type" value="Genomic_DNA"/>
</dbReference>
<name>A0AAD4IJJ3_9PLEO</name>
<dbReference type="Proteomes" id="UP001199106">
    <property type="component" value="Unassembled WGS sequence"/>
</dbReference>
<dbReference type="AlphaFoldDB" id="A0AAD4IJJ3"/>
<dbReference type="Pfam" id="PF05141">
    <property type="entry name" value="DIT1_PvcA"/>
    <property type="match status" value="1"/>
</dbReference>
<organism evidence="1 2">
    <name type="scientific">Alternaria panax</name>
    <dbReference type="NCBI Taxonomy" id="48097"/>
    <lineage>
        <taxon>Eukaryota</taxon>
        <taxon>Fungi</taxon>
        <taxon>Dikarya</taxon>
        <taxon>Ascomycota</taxon>
        <taxon>Pezizomycotina</taxon>
        <taxon>Dothideomycetes</taxon>
        <taxon>Pleosporomycetidae</taxon>
        <taxon>Pleosporales</taxon>
        <taxon>Pleosporineae</taxon>
        <taxon>Pleosporaceae</taxon>
        <taxon>Alternaria</taxon>
        <taxon>Alternaria sect. Panax</taxon>
    </lineage>
</organism>
<dbReference type="PANTHER" id="PTHR37285:SF5">
    <property type="entry name" value="SPORE WALL MATURATION PROTEIN DIT1"/>
    <property type="match status" value="1"/>
</dbReference>
<accession>A0AAD4IJJ3</accession>
<comment type="caution">
    <text evidence="1">The sequence shown here is derived from an EMBL/GenBank/DDBJ whole genome shotgun (WGS) entry which is preliminary data.</text>
</comment>
<sequence length="336" mass="38322">MTNEKSFDVDMVLAVFRRFSHFEEQKQLNKTRGYDATVISKTQLSYASRSPIPLLLPAAPFKNSCPHKVLDPKSPDFGEELGLARLNHLCDELAKVYPYGAELTMVSDGPVYNDLLCIPGSDFYDYGIRLRKIAADKGFTRIRFRRLVDVLGIADGDSLSKDENLALADTCRTEMEARFLPKDSQIKKKIETHKDTNLTYQAYIKLANEDLRWGPDLDPQIRDDRARYTKETQKVAIRMTERLLKWIEGGHGAANNQQKELSSDPGKDVVCRLRRMSAIFEFCKITRLDARAYRGQGVESEYDAQLDALKHAVPKRPKYGHWDHRQTSISEVVDGC</sequence>
<dbReference type="PANTHER" id="PTHR37285">
    <property type="entry name" value="SPORE WALL MATURATION PROTEIN DIT1"/>
    <property type="match status" value="1"/>
</dbReference>
<protein>
    <submittedName>
        <fullName evidence="1">Uncharacterized protein</fullName>
    </submittedName>
</protein>
<keyword evidence="2" id="KW-1185">Reference proteome</keyword>
<dbReference type="InterPro" id="IPR007817">
    <property type="entry name" value="Isocyanide_synthase_DIT1"/>
</dbReference>
<evidence type="ECO:0000313" key="1">
    <source>
        <dbReference type="EMBL" id="KAG9195583.1"/>
    </source>
</evidence>